<dbReference type="EMBL" id="JABFUD020000012">
    <property type="protein sequence ID" value="KAI5072371.1"/>
    <property type="molecule type" value="Genomic_DNA"/>
</dbReference>
<dbReference type="AlphaFoldDB" id="A0A9D4ZGV7"/>
<feature type="domain" description="Bifunctional inhibitor/plant lipid transfer protein/seed storage helical" evidence="3">
    <location>
        <begin position="41"/>
        <end position="107"/>
    </location>
</feature>
<reference evidence="4" key="1">
    <citation type="submission" date="2021-01" db="EMBL/GenBank/DDBJ databases">
        <title>Adiantum capillus-veneris genome.</title>
        <authorList>
            <person name="Fang Y."/>
            <person name="Liao Q."/>
        </authorList>
    </citation>
    <scope>NUCLEOTIDE SEQUENCE</scope>
    <source>
        <strain evidence="4">H3</strain>
        <tissue evidence="4">Leaf</tissue>
    </source>
</reference>
<organism evidence="4 5">
    <name type="scientific">Adiantum capillus-veneris</name>
    <name type="common">Maidenhair fern</name>
    <dbReference type="NCBI Taxonomy" id="13818"/>
    <lineage>
        <taxon>Eukaryota</taxon>
        <taxon>Viridiplantae</taxon>
        <taxon>Streptophyta</taxon>
        <taxon>Embryophyta</taxon>
        <taxon>Tracheophyta</taxon>
        <taxon>Polypodiopsida</taxon>
        <taxon>Polypodiidae</taxon>
        <taxon>Polypodiales</taxon>
        <taxon>Pteridineae</taxon>
        <taxon>Pteridaceae</taxon>
        <taxon>Vittarioideae</taxon>
        <taxon>Adiantum</taxon>
    </lineage>
</organism>
<dbReference type="InterPro" id="IPR036312">
    <property type="entry name" value="Bifun_inhib/LTP/seed_sf"/>
</dbReference>
<proteinExistence type="predicted"/>
<keyword evidence="2" id="KW-0732">Signal</keyword>
<evidence type="ECO:0000313" key="5">
    <source>
        <dbReference type="Proteomes" id="UP000886520"/>
    </source>
</evidence>
<feature type="compositionally biased region" description="Acidic residues" evidence="1">
    <location>
        <begin position="130"/>
        <end position="144"/>
    </location>
</feature>
<accession>A0A9D4ZGV7</accession>
<protein>
    <recommendedName>
        <fullName evidence="3">Bifunctional inhibitor/plant lipid transfer protein/seed storage helical domain-containing protein</fullName>
    </recommendedName>
</protein>
<dbReference type="GO" id="GO:0005504">
    <property type="term" value="F:fatty acid binding"/>
    <property type="evidence" value="ECO:0007669"/>
    <property type="project" value="InterPro"/>
</dbReference>
<dbReference type="Pfam" id="PF14368">
    <property type="entry name" value="LTP_2"/>
    <property type="match status" value="1"/>
</dbReference>
<dbReference type="PANTHER" id="PTHR33122:SF60">
    <property type="entry name" value="LIPID-TRANSFER PROTEIN DIR1-RELATED"/>
    <property type="match status" value="1"/>
</dbReference>
<feature type="region of interest" description="Disordered" evidence="1">
    <location>
        <begin position="130"/>
        <end position="152"/>
    </location>
</feature>
<gene>
    <name evidence="4" type="ORF">GOP47_0012477</name>
</gene>
<comment type="caution">
    <text evidence="4">The sequence shown here is derived from an EMBL/GenBank/DDBJ whole genome shotgun (WGS) entry which is preliminary data.</text>
</comment>
<feature type="chain" id="PRO_5039017700" description="Bifunctional inhibitor/plant lipid transfer protein/seed storage helical domain-containing protein" evidence="2">
    <location>
        <begin position="27"/>
        <end position="152"/>
    </location>
</feature>
<feature type="signal peptide" evidence="2">
    <location>
        <begin position="1"/>
        <end position="26"/>
    </location>
</feature>
<dbReference type="Proteomes" id="UP000886520">
    <property type="component" value="Chromosome 12"/>
</dbReference>
<dbReference type="InterPro" id="IPR039265">
    <property type="entry name" value="DIR1-like"/>
</dbReference>
<dbReference type="InterPro" id="IPR016140">
    <property type="entry name" value="Bifunc_inhib/LTP/seed_store"/>
</dbReference>
<evidence type="ECO:0000256" key="2">
    <source>
        <dbReference type="SAM" id="SignalP"/>
    </source>
</evidence>
<dbReference type="SUPFAM" id="SSF47699">
    <property type="entry name" value="Bifunctional inhibitor/lipid-transfer protein/seed storage 2S albumin"/>
    <property type="match status" value="1"/>
</dbReference>
<evidence type="ECO:0000259" key="3">
    <source>
        <dbReference type="SMART" id="SM00499"/>
    </source>
</evidence>
<dbReference type="PANTHER" id="PTHR33122">
    <property type="entry name" value="LIPID BINDING PROTEIN-RELATED"/>
    <property type="match status" value="1"/>
</dbReference>
<dbReference type="GO" id="GO:0009627">
    <property type="term" value="P:systemic acquired resistance"/>
    <property type="evidence" value="ECO:0007669"/>
    <property type="project" value="InterPro"/>
</dbReference>
<sequence length="152" mass="16267">MMMKLQTMRVMWVVLVVAAIPAGMRAQGQENADPPEATIDCSSAMEELSVCNASIGASSPAPECCDTLRGLGPQCMCSVFLGPPIPGLSRDQAFLLPRTCNLPRIRCTAPPSPSSQRPLVKSRIVFLGGDEESVDGDEVLNGEWPEEKEGGY</sequence>
<dbReference type="SMART" id="SM00499">
    <property type="entry name" value="AAI"/>
    <property type="match status" value="1"/>
</dbReference>
<evidence type="ECO:0000313" key="4">
    <source>
        <dbReference type="EMBL" id="KAI5072371.1"/>
    </source>
</evidence>
<name>A0A9D4ZGV7_ADICA</name>
<dbReference type="CDD" id="cd00010">
    <property type="entry name" value="AAI_LTSS"/>
    <property type="match status" value="1"/>
</dbReference>
<dbReference type="OrthoDB" id="1911693at2759"/>
<dbReference type="Gene3D" id="1.10.110.10">
    <property type="entry name" value="Plant lipid-transfer and hydrophobic proteins"/>
    <property type="match status" value="1"/>
</dbReference>
<keyword evidence="5" id="KW-1185">Reference proteome</keyword>
<evidence type="ECO:0000256" key="1">
    <source>
        <dbReference type="SAM" id="MobiDB-lite"/>
    </source>
</evidence>